<name>A0ABT1W507_9PROT</name>
<protein>
    <recommendedName>
        <fullName evidence="3">Single-stranded DNA-binding protein</fullName>
    </recommendedName>
</protein>
<organism evidence="1 2">
    <name type="scientific">Endosaccharibacter trunci</name>
    <dbReference type="NCBI Taxonomy" id="2812733"/>
    <lineage>
        <taxon>Bacteria</taxon>
        <taxon>Pseudomonadati</taxon>
        <taxon>Pseudomonadota</taxon>
        <taxon>Alphaproteobacteria</taxon>
        <taxon>Acetobacterales</taxon>
        <taxon>Acetobacteraceae</taxon>
        <taxon>Endosaccharibacter</taxon>
    </lineage>
</organism>
<reference evidence="1 2" key="1">
    <citation type="submission" date="2022-06" db="EMBL/GenBank/DDBJ databases">
        <title>Endosaccharibacter gen. nov., sp. nov., endophytic bacteria isolated from sugarcane.</title>
        <authorList>
            <person name="Pitiwittayakul N."/>
            <person name="Yukphan P."/>
            <person name="Charoenyingcharoen P."/>
            <person name="Tanasupawat S."/>
        </authorList>
    </citation>
    <scope>NUCLEOTIDE SEQUENCE [LARGE SCALE GENOMIC DNA]</scope>
    <source>
        <strain evidence="1 2">KSS8</strain>
    </source>
</reference>
<evidence type="ECO:0008006" key="3">
    <source>
        <dbReference type="Google" id="ProtNLM"/>
    </source>
</evidence>
<keyword evidence="2" id="KW-1185">Reference proteome</keyword>
<evidence type="ECO:0000313" key="2">
    <source>
        <dbReference type="Proteomes" id="UP001524587"/>
    </source>
</evidence>
<dbReference type="EMBL" id="JAMSKV010000004">
    <property type="protein sequence ID" value="MCQ8277964.1"/>
    <property type="molecule type" value="Genomic_DNA"/>
</dbReference>
<sequence length="284" mass="29887">MNDMSSVIVPKSDQINADDLIAGPRTVTITSVSIKPGTEQPVAISLEGDRKVYRPCKSMARVLVANWGADASQYVGRSMTLYRDPGVLWGGMAVGGIRISHMSHMARDAVMPLTEKKGSRKLFTVKVLQMAKAEVSAPASASTAPTSAIAQPSPAQSSLARKLVRALETAQSVGNIKAILEDPNFIRDRKSLSNDPTLTARINDAEQAATARFGSDAGQGAADLPIIAEIKACNDYQAFQAIEERATAEIDAADQGGDQATGDAINEAIQEAHARFAPALAGAA</sequence>
<dbReference type="RefSeq" id="WP_422863429.1">
    <property type="nucleotide sequence ID" value="NZ_JAMSKV010000004.1"/>
</dbReference>
<proteinExistence type="predicted"/>
<gene>
    <name evidence="1" type="ORF">NFI95_05830</name>
</gene>
<comment type="caution">
    <text evidence="1">The sequence shown here is derived from an EMBL/GenBank/DDBJ whole genome shotgun (WGS) entry which is preliminary data.</text>
</comment>
<accession>A0ABT1W507</accession>
<evidence type="ECO:0000313" key="1">
    <source>
        <dbReference type="EMBL" id="MCQ8277964.1"/>
    </source>
</evidence>
<dbReference type="Proteomes" id="UP001524587">
    <property type="component" value="Unassembled WGS sequence"/>
</dbReference>